<keyword evidence="3" id="KW-0396">Initiation factor</keyword>
<dbReference type="InterPro" id="IPR003891">
    <property type="entry name" value="Initiation_fac_eIF4g_MI"/>
</dbReference>
<dbReference type="GO" id="GO:0003729">
    <property type="term" value="F:mRNA binding"/>
    <property type="evidence" value="ECO:0007669"/>
    <property type="project" value="TreeGrafter"/>
</dbReference>
<feature type="region of interest" description="Disordered" evidence="14">
    <location>
        <begin position="779"/>
        <end position="799"/>
    </location>
</feature>
<dbReference type="PANTHER" id="PTHR23253">
    <property type="entry name" value="EUKARYOTIC TRANSLATION INITIATION FACTOR 4 GAMMA"/>
    <property type="match status" value="1"/>
</dbReference>
<dbReference type="Pfam" id="PF02854">
    <property type="entry name" value="MIF4G"/>
    <property type="match status" value="1"/>
</dbReference>
<evidence type="ECO:0000256" key="15">
    <source>
        <dbReference type="SAM" id="Phobius"/>
    </source>
</evidence>
<evidence type="ECO:0000259" key="17">
    <source>
        <dbReference type="PROSITE" id="PS51366"/>
    </source>
</evidence>
<feature type="compositionally biased region" description="Polar residues" evidence="14">
    <location>
        <begin position="1777"/>
        <end position="1789"/>
    </location>
</feature>
<dbReference type="GO" id="GO:0006508">
    <property type="term" value="P:proteolysis"/>
    <property type="evidence" value="ECO:0007669"/>
    <property type="project" value="UniProtKB-KW"/>
</dbReference>
<feature type="region of interest" description="Disordered" evidence="14">
    <location>
        <begin position="1749"/>
        <end position="1902"/>
    </location>
</feature>
<name>A0A8X7WZ54_POLSE</name>
<evidence type="ECO:0000256" key="3">
    <source>
        <dbReference type="ARBA" id="ARBA00022540"/>
    </source>
</evidence>
<evidence type="ECO:0000256" key="5">
    <source>
        <dbReference type="ARBA" id="ARBA00022670"/>
    </source>
</evidence>
<evidence type="ECO:0000256" key="6">
    <source>
        <dbReference type="ARBA" id="ARBA00022723"/>
    </source>
</evidence>
<evidence type="ECO:0000256" key="11">
    <source>
        <dbReference type="ARBA" id="ARBA00022917"/>
    </source>
</evidence>
<dbReference type="PROSITE" id="PS51885">
    <property type="entry name" value="NEPRILYSIN"/>
    <property type="match status" value="1"/>
</dbReference>
<dbReference type="InterPro" id="IPR003307">
    <property type="entry name" value="W2_domain"/>
</dbReference>
<feature type="compositionally biased region" description="Low complexity" evidence="14">
    <location>
        <begin position="1815"/>
        <end position="1826"/>
    </location>
</feature>
<dbReference type="Pfam" id="PF02020">
    <property type="entry name" value="W2"/>
    <property type="match status" value="1"/>
</dbReference>
<dbReference type="InterPro" id="IPR008753">
    <property type="entry name" value="Peptidase_M13_N"/>
</dbReference>
<dbReference type="CDD" id="cd11559">
    <property type="entry name" value="W2_eIF4G1_like"/>
    <property type="match status" value="1"/>
</dbReference>
<feature type="region of interest" description="Disordered" evidence="14">
    <location>
        <begin position="924"/>
        <end position="952"/>
    </location>
</feature>
<comment type="similarity">
    <text evidence="2">Belongs to the eukaryotic initiation factor 4G family.</text>
</comment>
<evidence type="ECO:0000313" key="18">
    <source>
        <dbReference type="EMBL" id="KAG2459393.1"/>
    </source>
</evidence>
<dbReference type="PANTHER" id="PTHR23253:SF23">
    <property type="entry name" value="EUKARYOTIC TRANSLATION INITIATION FACTOR 4 GAMMA 3"/>
    <property type="match status" value="1"/>
</dbReference>
<dbReference type="Gene3D" id="1.10.1380.10">
    <property type="entry name" value="Neutral endopeptidase , domain2"/>
    <property type="match status" value="2"/>
</dbReference>
<keyword evidence="6" id="KW-0479">Metal-binding</keyword>
<feature type="compositionally biased region" description="Polar residues" evidence="14">
    <location>
        <begin position="732"/>
        <end position="751"/>
    </location>
</feature>
<comment type="caution">
    <text evidence="18">The sequence shown here is derived from an EMBL/GenBank/DDBJ whole genome shotgun (WGS) entry which is preliminary data.</text>
</comment>
<dbReference type="Gene3D" id="1.25.40.180">
    <property type="match status" value="3"/>
</dbReference>
<evidence type="ECO:0000256" key="7">
    <source>
        <dbReference type="ARBA" id="ARBA00022801"/>
    </source>
</evidence>
<dbReference type="EMBL" id="JAATIS010005477">
    <property type="protein sequence ID" value="KAG2459393.1"/>
    <property type="molecule type" value="Genomic_DNA"/>
</dbReference>
<dbReference type="InterPro" id="IPR024079">
    <property type="entry name" value="MetalloPept_cat_dom_sf"/>
</dbReference>
<dbReference type="PROSITE" id="PS51366">
    <property type="entry name" value="MI"/>
    <property type="match status" value="1"/>
</dbReference>
<dbReference type="PROSITE" id="PS51363">
    <property type="entry name" value="W2"/>
    <property type="match status" value="1"/>
</dbReference>
<feature type="region of interest" description="Disordered" evidence="14">
    <location>
        <begin position="1083"/>
        <end position="1104"/>
    </location>
</feature>
<evidence type="ECO:0000256" key="2">
    <source>
        <dbReference type="ARBA" id="ARBA00005775"/>
    </source>
</evidence>
<dbReference type="InterPro" id="IPR000718">
    <property type="entry name" value="Peptidase_M13"/>
</dbReference>
<keyword evidence="11" id="KW-0648">Protein biosynthesis</keyword>
<feature type="transmembrane region" description="Helical" evidence="15">
    <location>
        <begin position="69"/>
        <end position="91"/>
    </location>
</feature>
<keyword evidence="10" id="KW-0694">RNA-binding</keyword>
<dbReference type="FunFam" id="1.25.40.180:FF:000002">
    <property type="entry name" value="Eukaryotic translation initiation factor 4 gamma, 3, putative"/>
    <property type="match status" value="1"/>
</dbReference>
<comment type="cofactor">
    <cofactor evidence="1">
        <name>Zn(2+)</name>
        <dbReference type="ChEBI" id="CHEBI:29105"/>
    </cofactor>
</comment>
<evidence type="ECO:0000256" key="8">
    <source>
        <dbReference type="ARBA" id="ARBA00022833"/>
    </source>
</evidence>
<dbReference type="SUPFAM" id="SSF48371">
    <property type="entry name" value="ARM repeat"/>
    <property type="match status" value="3"/>
</dbReference>
<feature type="domain" description="MI" evidence="17">
    <location>
        <begin position="1963"/>
        <end position="2085"/>
    </location>
</feature>
<evidence type="ECO:0000256" key="14">
    <source>
        <dbReference type="SAM" id="MobiDB-lite"/>
    </source>
</evidence>
<dbReference type="GO" id="GO:0003743">
    <property type="term" value="F:translation initiation factor activity"/>
    <property type="evidence" value="ECO:0007669"/>
    <property type="project" value="UniProtKB-KW"/>
</dbReference>
<dbReference type="InterPro" id="IPR003890">
    <property type="entry name" value="MIF4G-like_typ-3"/>
</dbReference>
<keyword evidence="4" id="KW-0597">Phosphoprotein</keyword>
<feature type="non-terminal residue" evidence="18">
    <location>
        <position position="1"/>
    </location>
</feature>
<evidence type="ECO:0000256" key="12">
    <source>
        <dbReference type="ARBA" id="ARBA00023049"/>
    </source>
</evidence>
<dbReference type="GO" id="GO:0004222">
    <property type="term" value="F:metalloendopeptidase activity"/>
    <property type="evidence" value="ECO:0007669"/>
    <property type="project" value="InterPro"/>
</dbReference>
<feature type="compositionally biased region" description="Polar residues" evidence="14">
    <location>
        <begin position="1839"/>
        <end position="1853"/>
    </location>
</feature>
<dbReference type="Gene3D" id="3.40.390.10">
    <property type="entry name" value="Collagenase (Catalytic Domain)"/>
    <property type="match status" value="3"/>
</dbReference>
<dbReference type="InterPro" id="IPR018497">
    <property type="entry name" value="Peptidase_M13_C"/>
</dbReference>
<feature type="region of interest" description="Disordered" evidence="14">
    <location>
        <begin position="978"/>
        <end position="1015"/>
    </location>
</feature>
<dbReference type="GO" id="GO:0046872">
    <property type="term" value="F:metal ion binding"/>
    <property type="evidence" value="ECO:0007669"/>
    <property type="project" value="UniProtKB-KW"/>
</dbReference>
<dbReference type="Proteomes" id="UP000886611">
    <property type="component" value="Unassembled WGS sequence"/>
</dbReference>
<keyword evidence="5" id="KW-0645">Protease</keyword>
<evidence type="ECO:0000259" key="16">
    <source>
        <dbReference type="PROSITE" id="PS51363"/>
    </source>
</evidence>
<dbReference type="Pfam" id="PF05649">
    <property type="entry name" value="Peptidase_M13_N"/>
    <property type="match status" value="1"/>
</dbReference>
<keyword evidence="9" id="KW-0810">Translation regulation</keyword>
<evidence type="ECO:0000256" key="10">
    <source>
        <dbReference type="ARBA" id="ARBA00022884"/>
    </source>
</evidence>
<evidence type="ECO:0000256" key="1">
    <source>
        <dbReference type="ARBA" id="ARBA00001947"/>
    </source>
</evidence>
<dbReference type="GO" id="GO:0006417">
    <property type="term" value="P:regulation of translation"/>
    <property type="evidence" value="ECO:0007669"/>
    <property type="project" value="UniProtKB-KW"/>
</dbReference>
<feature type="region of interest" description="Disordered" evidence="14">
    <location>
        <begin position="716"/>
        <end position="751"/>
    </location>
</feature>
<feature type="domain" description="W2" evidence="16">
    <location>
        <begin position="2128"/>
        <end position="2297"/>
    </location>
</feature>
<dbReference type="InterPro" id="IPR016024">
    <property type="entry name" value="ARM-type_fold"/>
</dbReference>
<evidence type="ECO:0000256" key="13">
    <source>
        <dbReference type="SAM" id="Coils"/>
    </source>
</evidence>
<reference evidence="18 19" key="1">
    <citation type="journal article" date="2021" name="Cell">
        <title>Tracing the genetic footprints of vertebrate landing in non-teleost ray-finned fishes.</title>
        <authorList>
            <person name="Bi X."/>
            <person name="Wang K."/>
            <person name="Yang L."/>
            <person name="Pan H."/>
            <person name="Jiang H."/>
            <person name="Wei Q."/>
            <person name="Fang M."/>
            <person name="Yu H."/>
            <person name="Zhu C."/>
            <person name="Cai Y."/>
            <person name="He Y."/>
            <person name="Gan X."/>
            <person name="Zeng H."/>
            <person name="Yu D."/>
            <person name="Zhu Y."/>
            <person name="Jiang H."/>
            <person name="Qiu Q."/>
            <person name="Yang H."/>
            <person name="Zhang Y.E."/>
            <person name="Wang W."/>
            <person name="Zhu M."/>
            <person name="He S."/>
            <person name="Zhang G."/>
        </authorList>
    </citation>
    <scope>NUCLEOTIDE SEQUENCE [LARGE SCALE GENOMIC DNA]</scope>
    <source>
        <strain evidence="18">Bchr_013</strain>
    </source>
</reference>
<dbReference type="SMART" id="SM00543">
    <property type="entry name" value="MIF4G"/>
    <property type="match status" value="1"/>
</dbReference>
<feature type="compositionally biased region" description="Polar residues" evidence="14">
    <location>
        <begin position="787"/>
        <end position="799"/>
    </location>
</feature>
<feature type="region of interest" description="Disordered" evidence="14">
    <location>
        <begin position="1239"/>
        <end position="1260"/>
    </location>
</feature>
<evidence type="ECO:0000256" key="4">
    <source>
        <dbReference type="ARBA" id="ARBA00022553"/>
    </source>
</evidence>
<keyword evidence="8" id="KW-0862">Zinc</keyword>
<sequence>VIFTMETLRESFLHLTFQMSTYKRATFEEDDLVDSTADEVYPNGMQVIVSQKSHGHKCWSERTSVEKRLLVISALLSLALLICILVLGLHYKNTHSRLCLSESCITVSSSILASLDRSVNPCEDFYSYACGGWVKSKPLPDGHSRWGTFNNLWEHNQAIMKHLLENTTMNGTSEAERKAQRYFQACMNEQKIEDLGALPLIRLINEIDQSGLGLPSRNYYLNKTANEKVLTAYLSFMVELGVLLGGSNVSTWDQMQKVLDFETALANITVPQEDRRDEELIYHRMQAKELQTLAPAVEWMPLLSVMFAPIELNDSELVVVYAKEYLQKVSDLINSTDKSILNNYMILTVVRKTASSLDQRFQDAEERFLEVMYGTKKSCTPRWKLCVSDTDSALGFALGAMFVKATFAEDSKKIAEDMISEIKTAFEDSLKDVTWMDDETRQAAKEKADAIYNMIGYPKFIMDNKELDKVFNDYEVVSDLYFQNVMQYYNFSAKVMVDQLRKAPNREHCEPPNLTEIAQVVNQLRGGKAAGICGIQDELLQADGREYDKEGNLRPWWKNSSIEAFKKQTECMVEQYGNYSINNEALNGKHTLGENIADNGGLKAAYNAYENWIKKNGEEEVLPALELTNEQLFFVGFAQVDGVNVIQLDILKALNDLGSSLLEYYIEVNNFLNELYLRIPRVQPTLDDRIFPPQAAVTAVYSPVPRQLGTAPAYPAHEITKGHPNLAATPPGHTSSPGLSQSPYTPAQNAATGPLVYAAPPQTMNAQPQSRPFFPRPQMQTARAPIPSNSPSIRPGSQTPAAAVYPPNQPIMMTMTAMPFPTPQGPQYYIPQYRHSSPYVAPPQQYSVQPPGPSTFYTGPGPGEFPTAYGAPYYPGQTVYSSPPILVPTPQQPPPAKREKKTIRIRDPNQGGKDITEEIMLGAVGGAGSRNPTPPVGRPPSTPTPPQQLSSQVPEHGHVVYNMENTPLIPTAVELKQEEKPKQEPLVFKSSSPGLRPDVGNEKRDHSGQVQDLPLPEKPVLPAAVTIAAPSLAATTNIPVSMPPVAAVSIASSSKPVFISDRSELAVLQEEVTAAALAFPQSDIPEVERPSSGPPRNLSPSPANVIPSLNVGPVIMKEMNGVSEKESTSVEVELESQDLPLTRPSQLLTANAEADSVLSKDTEVDSPSTVLAAATSIGTCTVATSPPSILHTTSPVSADHIECPLLPITLEAQELPRKGGSDIDVQIEEEIDSLEINSRKSPVQAQTAPPAPKTWKKPKEVQIGERDVEVEKEHENKEDVTEERVLDLEPEEPCPIQTEIETKLPVVEENGEQEAEPVGNGAEHNCENESSDLIIPTESKENLEAPQYIFQEGVSFPSDANGKKQYDREFLLGFQFMPACMQKPEGLPPISDVVLDKINQHKLPMRTLDARVISRGPDFTPAFADFSRQIPGGRGAPMISVGQRRSQPGQRREPRKIITNVSVNDDVQLKKAENAWKPTLKREGPVEDLEGIKTQELFRKVRSILNKLTPQMFNQLMKQVADLTIDTEERLKGVIDLVFEKAIDEPSFSVAYANMCRCLATLKVQMTDKPNSTVNFRKLLLNRCQKEFEKDKVDDDVFERKQKELESAALQSERDRLQEELEEAKDKARRRSIGNIKFIGELFKLKMLTEAIMHDCVVKLLKNHDEESLECLCRLLTTIGKDLDFEKAKPRMDQYFAQMEKIVKERKTSSRIRFMLQDVIDLRQNNWVSRRADQGPKTIEQIHKEAKIEEQEEQRKVHQQLLSKDKRRPVVQREETWNTVPMSKSSRTIDPSKIPKITKPTIDDKIQLGPRAQLSWGKGSSGGAKASESDSTRSGTSSLNRFSPLQSAAQPVSSIAVPATDFDPRRTLNSGRSSTARERNDKPASAPTARSGTFTRGNSNKELLDNLTQEEQRREALETVKQLTTMAEEKGGVEADQTRARETGKLEAPVITTTEKPALSEEEMERKSKAIIDEFLHINDYKEAVQCVEELGVPSMMHIFVRMGLESTLERSQITRDHMGQLLFQLVRSGGLSKEEFFKGFVDTLELADDMAIDIPHIWLYLAELINPIVREGGISMRELFTKVGSMWRDSGLNWKDFLQEGEDVQNFISKQKLEYTISDCSSPTEALSKKELSPEELMQQLEKLLLEDMATDEQIFDWVEANLEESQMSSPPFLRALMTAVCKAAVKDESNSCRVDTATIQRRLPVLLKYLNSDTEKQLQALYALQALIVKLDQPPNLLRMFFDCLYDEDVISEDAFYKWEASKDPAELRGKGVALKSVTAFFTWLREAEEESEDN</sequence>
<feature type="compositionally biased region" description="Polar residues" evidence="14">
    <location>
        <begin position="1888"/>
        <end position="1902"/>
    </location>
</feature>
<evidence type="ECO:0000256" key="9">
    <source>
        <dbReference type="ARBA" id="ARBA00022845"/>
    </source>
</evidence>
<protein>
    <submittedName>
        <fullName evidence="18">IF4G3 factor</fullName>
    </submittedName>
</protein>
<accession>A0A8X7WZ54</accession>
<dbReference type="SMART" id="SM00544">
    <property type="entry name" value="MA3"/>
    <property type="match status" value="1"/>
</dbReference>
<evidence type="ECO:0000313" key="19">
    <source>
        <dbReference type="Proteomes" id="UP000886611"/>
    </source>
</evidence>
<keyword evidence="19" id="KW-1185">Reference proteome</keyword>
<gene>
    <name evidence="18" type="primary">Eif4g3</name>
    <name evidence="18" type="ORF">GTO96_0018976</name>
</gene>
<feature type="compositionally biased region" description="Pro residues" evidence="14">
    <location>
        <begin position="932"/>
        <end position="946"/>
    </location>
</feature>
<dbReference type="SMART" id="SM00515">
    <property type="entry name" value="eIF5C"/>
    <property type="match status" value="1"/>
</dbReference>
<feature type="coiled-coil region" evidence="13">
    <location>
        <begin position="1600"/>
        <end position="1630"/>
    </location>
</feature>
<keyword evidence="15" id="KW-0472">Membrane</keyword>
<dbReference type="CDD" id="cd08662">
    <property type="entry name" value="M13"/>
    <property type="match status" value="1"/>
</dbReference>
<dbReference type="FunFam" id="1.25.40.180:FF:000001">
    <property type="entry name" value="Eukaryotic translation initiation factor 4 gamma, 3, putative"/>
    <property type="match status" value="1"/>
</dbReference>
<dbReference type="Pfam" id="PF01431">
    <property type="entry name" value="Peptidase_M13"/>
    <property type="match status" value="1"/>
</dbReference>
<organism evidence="18 19">
    <name type="scientific">Polypterus senegalus</name>
    <name type="common">Senegal bichir</name>
    <dbReference type="NCBI Taxonomy" id="55291"/>
    <lineage>
        <taxon>Eukaryota</taxon>
        <taxon>Metazoa</taxon>
        <taxon>Chordata</taxon>
        <taxon>Craniata</taxon>
        <taxon>Vertebrata</taxon>
        <taxon>Euteleostomi</taxon>
        <taxon>Actinopterygii</taxon>
        <taxon>Polypteriformes</taxon>
        <taxon>Polypteridae</taxon>
        <taxon>Polypterus</taxon>
    </lineage>
</organism>
<dbReference type="GO" id="GO:0016281">
    <property type="term" value="C:eukaryotic translation initiation factor 4F complex"/>
    <property type="evidence" value="ECO:0007669"/>
    <property type="project" value="TreeGrafter"/>
</dbReference>
<proteinExistence type="inferred from homology"/>
<dbReference type="InterPro" id="IPR042089">
    <property type="entry name" value="Peptidase_M13_dom_2"/>
</dbReference>
<feature type="non-terminal residue" evidence="18">
    <location>
        <position position="2297"/>
    </location>
</feature>
<keyword evidence="7" id="KW-0378">Hydrolase</keyword>
<dbReference type="FunFam" id="1.25.40.180:FF:000003">
    <property type="entry name" value="Putative eukaryotic translation initiation factor 4 gamma 1"/>
    <property type="match status" value="1"/>
</dbReference>
<keyword evidence="15" id="KW-0812">Transmembrane</keyword>
<keyword evidence="13" id="KW-0175">Coiled coil</keyword>
<dbReference type="SUPFAM" id="SSF55486">
    <property type="entry name" value="Metalloproteases ('zincins'), catalytic domain"/>
    <property type="match status" value="1"/>
</dbReference>
<keyword evidence="12" id="KW-0482">Metalloprotease</keyword>
<keyword evidence="15" id="KW-1133">Transmembrane helix</keyword>
<dbReference type="Pfam" id="PF02847">
    <property type="entry name" value="MA3"/>
    <property type="match status" value="1"/>
</dbReference>